<dbReference type="PROSITE" id="PS50110">
    <property type="entry name" value="RESPONSE_REGULATORY"/>
    <property type="match status" value="1"/>
</dbReference>
<dbReference type="Pfam" id="PF00072">
    <property type="entry name" value="Response_reg"/>
    <property type="match status" value="1"/>
</dbReference>
<dbReference type="PANTHER" id="PTHR44757:SF2">
    <property type="entry name" value="BIOFILM ARCHITECTURE MAINTENANCE PROTEIN MBAA"/>
    <property type="match status" value="1"/>
</dbReference>
<dbReference type="SMART" id="SM00448">
    <property type="entry name" value="REC"/>
    <property type="match status" value="1"/>
</dbReference>
<dbReference type="CDD" id="cd00130">
    <property type="entry name" value="PAS"/>
    <property type="match status" value="1"/>
</dbReference>
<dbReference type="EC" id="3.1.4.52" evidence="7"/>
<dbReference type="Gene3D" id="3.30.70.270">
    <property type="match status" value="1"/>
</dbReference>
<dbReference type="InterPro" id="IPR011006">
    <property type="entry name" value="CheY-like_superfamily"/>
</dbReference>
<dbReference type="InterPro" id="IPR001789">
    <property type="entry name" value="Sig_transdc_resp-reg_receiver"/>
</dbReference>
<dbReference type="NCBIfam" id="TIGR00254">
    <property type="entry name" value="GGDEF"/>
    <property type="match status" value="1"/>
</dbReference>
<dbReference type="PROSITE" id="PS50112">
    <property type="entry name" value="PAS"/>
    <property type="match status" value="1"/>
</dbReference>
<protein>
    <submittedName>
        <fullName evidence="7">Cyclic di-GMP phosphodiesterase Gmr</fullName>
        <ecNumber evidence="7">3.1.4.52</ecNumber>
    </submittedName>
</protein>
<dbReference type="Gene3D" id="3.20.20.450">
    <property type="entry name" value="EAL domain"/>
    <property type="match status" value="1"/>
</dbReference>
<feature type="domain" description="GGDEF" evidence="6">
    <location>
        <begin position="415"/>
        <end position="548"/>
    </location>
</feature>
<dbReference type="InterPro" id="IPR001633">
    <property type="entry name" value="EAL_dom"/>
</dbReference>
<dbReference type="SMART" id="SM00267">
    <property type="entry name" value="GGDEF"/>
    <property type="match status" value="1"/>
</dbReference>
<feature type="domain" description="PAS" evidence="3">
    <location>
        <begin position="260"/>
        <end position="312"/>
    </location>
</feature>
<evidence type="ECO:0000259" key="5">
    <source>
        <dbReference type="PROSITE" id="PS50883"/>
    </source>
</evidence>
<feature type="domain" description="Response regulatory" evidence="2">
    <location>
        <begin position="15"/>
        <end position="130"/>
    </location>
</feature>
<feature type="domain" description="EAL" evidence="5">
    <location>
        <begin position="557"/>
        <end position="810"/>
    </location>
</feature>
<accession>A0AA35DBC8</accession>
<organism evidence="7 8">
    <name type="scientific">Comamonas aquatica</name>
    <dbReference type="NCBI Taxonomy" id="225991"/>
    <lineage>
        <taxon>Bacteria</taxon>
        <taxon>Pseudomonadati</taxon>
        <taxon>Pseudomonadota</taxon>
        <taxon>Betaproteobacteria</taxon>
        <taxon>Burkholderiales</taxon>
        <taxon>Comamonadaceae</taxon>
        <taxon>Comamonas</taxon>
    </lineage>
</organism>
<dbReference type="SUPFAM" id="SSF141868">
    <property type="entry name" value="EAL domain-like"/>
    <property type="match status" value="1"/>
</dbReference>
<dbReference type="SUPFAM" id="SSF55785">
    <property type="entry name" value="PYP-like sensor domain (PAS domain)"/>
    <property type="match status" value="2"/>
</dbReference>
<dbReference type="Pfam" id="PF00563">
    <property type="entry name" value="EAL"/>
    <property type="match status" value="1"/>
</dbReference>
<dbReference type="InterPro" id="IPR000014">
    <property type="entry name" value="PAS"/>
</dbReference>
<dbReference type="NCBIfam" id="TIGR00229">
    <property type="entry name" value="sensory_box"/>
    <property type="match status" value="1"/>
</dbReference>
<evidence type="ECO:0000313" key="7">
    <source>
        <dbReference type="EMBL" id="CAB5704075.1"/>
    </source>
</evidence>
<dbReference type="CDD" id="cd01949">
    <property type="entry name" value="GGDEF"/>
    <property type="match status" value="1"/>
</dbReference>
<proteinExistence type="predicted"/>
<gene>
    <name evidence="7" type="primary">gmr_12</name>
    <name evidence="7" type="ORF">GHA_03018</name>
</gene>
<dbReference type="PANTHER" id="PTHR44757">
    <property type="entry name" value="DIGUANYLATE CYCLASE DGCP"/>
    <property type="match status" value="1"/>
</dbReference>
<dbReference type="PROSITE" id="PS50113">
    <property type="entry name" value="PAC"/>
    <property type="match status" value="1"/>
</dbReference>
<feature type="modified residue" description="4-aspartylphosphate" evidence="1">
    <location>
        <position position="65"/>
    </location>
</feature>
<dbReference type="SUPFAM" id="SSF55073">
    <property type="entry name" value="Nucleotide cyclase"/>
    <property type="match status" value="1"/>
</dbReference>
<dbReference type="InterPro" id="IPR001610">
    <property type="entry name" value="PAC"/>
</dbReference>
<dbReference type="Pfam" id="PF00990">
    <property type="entry name" value="GGDEF"/>
    <property type="match status" value="1"/>
</dbReference>
<dbReference type="InterPro" id="IPR029787">
    <property type="entry name" value="Nucleotide_cyclase"/>
</dbReference>
<dbReference type="Gene3D" id="3.30.450.20">
    <property type="entry name" value="PAS domain"/>
    <property type="match status" value="2"/>
</dbReference>
<evidence type="ECO:0000259" key="6">
    <source>
        <dbReference type="PROSITE" id="PS50887"/>
    </source>
</evidence>
<dbReference type="GO" id="GO:0071111">
    <property type="term" value="F:cyclic-guanylate-specific phosphodiesterase activity"/>
    <property type="evidence" value="ECO:0007669"/>
    <property type="project" value="UniProtKB-EC"/>
</dbReference>
<sequence length="821" mass="90731">MNSIPNASDLSPTARLLIVEDERIVALDLKLTLEALGFEVVSTVATEADAVRMAMSYRPDLVLMDINLEAGGDGINAAVELTRFADVPVIFLTAYADNEILRRASAVAPYGYLVKPVQQRELNATVQMALARVRASRERLQAERRLRLALDNARMGVVTQTEGADLVEIDGHFPPIADKALRGLRMGVEQFLQHLTHDSQNKVHKLLEDGEDLHLLTRWRRMNGEERLGWMEVHAGYVVSEQAVVGVCRDVTREVEREEALRQAAVVFESAADAILILDPEGRVTTANPAFTRLTGWPNADIRGRHPNEFLHARRGSDRELLNGTPIDFLGHAEVVCLRHDGTSFPAWEHVAPVRDDSGNVTHRVLTFTDISALRMAENRVRHLAYHDPLTGLGNRNQLREVLANLPAAEPGDEAEWVLMFIDLDGFKVINDSLGHEIGDSLLVVVADRIRGVLRQGDQAIRLGGDEFVLLVHCAHDSDIEGLAQRLLQVMQIPLDLVPGSSVQVSASIGVAVFMRDGDTADSLLRSADIAMYAAKTAGRNRFERYHPRMAEVANERLAIEQGLLQAMLNGELSLHWQPQVSLDGRRVVGAEALLHWTSVQLGQVGPERFIPVAEESGIIRPLGTWVLRQSLATWAEWCRAGLVQGRLAINVSALQLQDDTFIDVLARELKEAGLQPQDLEIEVTETALQRVPQVEQRLTRIADLGIQIALDDFGTGYSSLSMLKLLPLNRLKVDRAFVHDVVTTPSDQAIVRAIAAMADALGLELIAEGVEEEDQRQWLANLGFKEAQGWLFAKAMSGVDFMRWLADRGDAPDPADQGRA</sequence>
<dbReference type="SMART" id="SM00091">
    <property type="entry name" value="PAS"/>
    <property type="match status" value="1"/>
</dbReference>
<keyword evidence="7" id="KW-0378">Hydrolase</keyword>
<dbReference type="SMART" id="SM00086">
    <property type="entry name" value="PAC"/>
    <property type="match status" value="2"/>
</dbReference>
<evidence type="ECO:0000259" key="4">
    <source>
        <dbReference type="PROSITE" id="PS50113"/>
    </source>
</evidence>
<keyword evidence="1" id="KW-0597">Phosphoprotein</keyword>
<dbReference type="Gene3D" id="3.40.50.2300">
    <property type="match status" value="1"/>
</dbReference>
<dbReference type="AlphaFoldDB" id="A0AA35DBC8"/>
<dbReference type="CDD" id="cd01948">
    <property type="entry name" value="EAL"/>
    <property type="match status" value="1"/>
</dbReference>
<dbReference type="InterPro" id="IPR000160">
    <property type="entry name" value="GGDEF_dom"/>
</dbReference>
<dbReference type="PROSITE" id="PS50883">
    <property type="entry name" value="EAL"/>
    <property type="match status" value="1"/>
</dbReference>
<evidence type="ECO:0000313" key="8">
    <source>
        <dbReference type="Proteomes" id="UP000834458"/>
    </source>
</evidence>
<dbReference type="PROSITE" id="PS50887">
    <property type="entry name" value="GGDEF"/>
    <property type="match status" value="1"/>
</dbReference>
<dbReference type="RefSeq" id="WP_234688148.1">
    <property type="nucleotide sequence ID" value="NZ_CAHPSC010000053.1"/>
</dbReference>
<dbReference type="CDD" id="cd17534">
    <property type="entry name" value="REC_DC-like"/>
    <property type="match status" value="1"/>
</dbReference>
<dbReference type="InterPro" id="IPR000700">
    <property type="entry name" value="PAS-assoc_C"/>
</dbReference>
<dbReference type="InterPro" id="IPR035965">
    <property type="entry name" value="PAS-like_dom_sf"/>
</dbReference>
<dbReference type="Proteomes" id="UP000834458">
    <property type="component" value="Unassembled WGS sequence"/>
</dbReference>
<comment type="caution">
    <text evidence="7">The sequence shown here is derived from an EMBL/GenBank/DDBJ whole genome shotgun (WGS) entry which is preliminary data.</text>
</comment>
<evidence type="ECO:0000256" key="1">
    <source>
        <dbReference type="PROSITE-ProRule" id="PRU00169"/>
    </source>
</evidence>
<evidence type="ECO:0000259" key="2">
    <source>
        <dbReference type="PROSITE" id="PS50110"/>
    </source>
</evidence>
<dbReference type="Pfam" id="PF13426">
    <property type="entry name" value="PAS_9"/>
    <property type="match status" value="1"/>
</dbReference>
<dbReference type="SUPFAM" id="SSF52172">
    <property type="entry name" value="CheY-like"/>
    <property type="match status" value="1"/>
</dbReference>
<reference evidence="7" key="1">
    <citation type="submission" date="2020-05" db="EMBL/GenBank/DDBJ databases">
        <authorList>
            <person name="Delgado-Blas J."/>
        </authorList>
    </citation>
    <scope>NUCLEOTIDE SEQUENCE</scope>
    <source>
        <strain evidence="7">BB1454</strain>
    </source>
</reference>
<dbReference type="InterPro" id="IPR043128">
    <property type="entry name" value="Rev_trsase/Diguanyl_cyclase"/>
</dbReference>
<dbReference type="EMBL" id="CAHPSC010000053">
    <property type="protein sequence ID" value="CAB5704075.1"/>
    <property type="molecule type" value="Genomic_DNA"/>
</dbReference>
<evidence type="ECO:0000259" key="3">
    <source>
        <dbReference type="PROSITE" id="PS50112"/>
    </source>
</evidence>
<feature type="domain" description="PAC" evidence="4">
    <location>
        <begin position="331"/>
        <end position="383"/>
    </location>
</feature>
<dbReference type="InterPro" id="IPR035919">
    <property type="entry name" value="EAL_sf"/>
</dbReference>
<dbReference type="InterPro" id="IPR052155">
    <property type="entry name" value="Biofilm_reg_signaling"/>
</dbReference>
<dbReference type="GO" id="GO:0000160">
    <property type="term" value="P:phosphorelay signal transduction system"/>
    <property type="evidence" value="ECO:0007669"/>
    <property type="project" value="InterPro"/>
</dbReference>
<name>A0AA35DBC8_9BURK</name>
<dbReference type="SMART" id="SM00052">
    <property type="entry name" value="EAL"/>
    <property type="match status" value="1"/>
</dbReference>